<dbReference type="InterPro" id="IPR013783">
    <property type="entry name" value="Ig-like_fold"/>
</dbReference>
<feature type="domain" description="IPT/TIG" evidence="2">
    <location>
        <begin position="818"/>
        <end position="898"/>
    </location>
</feature>
<dbReference type="EMBL" id="PEDP01000462">
    <property type="protein sequence ID" value="POS85899.1"/>
    <property type="molecule type" value="Genomic_DNA"/>
</dbReference>
<feature type="compositionally biased region" description="Acidic residues" evidence="1">
    <location>
        <begin position="427"/>
        <end position="438"/>
    </location>
</feature>
<feature type="region of interest" description="Disordered" evidence="1">
    <location>
        <begin position="412"/>
        <end position="438"/>
    </location>
</feature>
<dbReference type="AlphaFoldDB" id="A0A2S4PV46"/>
<dbReference type="Gene3D" id="2.60.40.10">
    <property type="entry name" value="Immunoglobulins"/>
    <property type="match status" value="1"/>
</dbReference>
<feature type="region of interest" description="Disordered" evidence="1">
    <location>
        <begin position="181"/>
        <end position="203"/>
    </location>
</feature>
<dbReference type="InterPro" id="IPR002909">
    <property type="entry name" value="IPT_dom"/>
</dbReference>
<evidence type="ECO:0000313" key="4">
    <source>
        <dbReference type="Proteomes" id="UP000237438"/>
    </source>
</evidence>
<evidence type="ECO:0000259" key="2">
    <source>
        <dbReference type="SMART" id="SM00429"/>
    </source>
</evidence>
<dbReference type="InterPro" id="IPR057962">
    <property type="entry name" value="SPT23_MGA2_DBD"/>
</dbReference>
<organism evidence="3 4">
    <name type="scientific">Erysiphe pulchra</name>
    <dbReference type="NCBI Taxonomy" id="225359"/>
    <lineage>
        <taxon>Eukaryota</taxon>
        <taxon>Fungi</taxon>
        <taxon>Dikarya</taxon>
        <taxon>Ascomycota</taxon>
        <taxon>Pezizomycotina</taxon>
        <taxon>Leotiomycetes</taxon>
        <taxon>Erysiphales</taxon>
        <taxon>Erysiphaceae</taxon>
        <taxon>Erysiphe</taxon>
    </lineage>
</organism>
<feature type="compositionally biased region" description="Low complexity" evidence="1">
    <location>
        <begin position="99"/>
        <end position="116"/>
    </location>
</feature>
<dbReference type="CDD" id="cd00102">
    <property type="entry name" value="IPT"/>
    <property type="match status" value="1"/>
</dbReference>
<dbReference type="OrthoDB" id="71307at2759"/>
<feature type="compositionally biased region" description="Low complexity" evidence="1">
    <location>
        <begin position="181"/>
        <end position="190"/>
    </location>
</feature>
<name>A0A2S4PV46_9PEZI</name>
<dbReference type="STRING" id="225359.A0A2S4PV46"/>
<feature type="compositionally biased region" description="Polar residues" evidence="1">
    <location>
        <begin position="80"/>
        <end position="93"/>
    </location>
</feature>
<feature type="region of interest" description="Disordered" evidence="1">
    <location>
        <begin position="616"/>
        <end position="684"/>
    </location>
</feature>
<evidence type="ECO:0000313" key="3">
    <source>
        <dbReference type="EMBL" id="POS85899.1"/>
    </source>
</evidence>
<dbReference type="Proteomes" id="UP000237438">
    <property type="component" value="Unassembled WGS sequence"/>
</dbReference>
<gene>
    <name evidence="3" type="ORF">EPUL_002305</name>
</gene>
<evidence type="ECO:0000256" key="1">
    <source>
        <dbReference type="SAM" id="MobiDB-lite"/>
    </source>
</evidence>
<feature type="compositionally biased region" description="Low complexity" evidence="1">
    <location>
        <begin position="413"/>
        <end position="423"/>
    </location>
</feature>
<accession>A0A2S4PV46</accession>
<feature type="compositionally biased region" description="Polar residues" evidence="1">
    <location>
        <begin position="616"/>
        <end position="669"/>
    </location>
</feature>
<comment type="caution">
    <text evidence="3">The sequence shown here is derived from an EMBL/GenBank/DDBJ whole genome shotgun (WGS) entry which is preliminary data.</text>
</comment>
<dbReference type="SMART" id="SM00429">
    <property type="entry name" value="IPT"/>
    <property type="match status" value="1"/>
</dbReference>
<sequence length="1008" mass="110546">MRNPGETTFSVNSPPIFMELKMSEQLDMDPDFEFFDSTALDSANSPSQFVDDIGPDTTSQFLSNLLSPKNQNHFERSRTLENNCQSSLSTSLMESPAGSYQDSSSESSDYPRKSSSASLTSGLTPGDIIMGDDTSLMGGWNSILRSDENDKLQGVTDGYINPSAVNTSFLSNESSFDQDLSFGSSASSPSFKTGAAGMESPEISNIKATTPTKQTVLLNNFKSEKTTSHVIMPPAKRNVATGSREVSPLSAMMSNHDSPPTFFPSPSPGTASLCTKEFVNSGIFTHSSTIPKWPMNLEVFQNHGFQSTQRNQHINQIIAHSRPTTYLSHSKLTIHPTPLKSRVETQIPIKMTLFPLPPGVTKLHLPTHTISKPKLLSKPTPERSPDTLELHTSLVCTSAMLNPELKKRAFERAAASSSKAPMSPKEEPEEFCSDEDDENKPINGGEVKICGGCIIRERKRAARKKAKKVEEEESWQKYETQRVIVFNTHEVKDWQVPSQYLPSELIGDHSEPHVPEGAMQVDAPMRIACYCRHQNEKAGFQVIFTIKDHQDKLVAQAITSSIMITDDHKTSTIPSVNTQISNNNDFIAGSCHFSDISHDGGNSSLGNSNLYRTSYSSSDLHSMQQRSISNEMSASSSTGNSPRLSHSISASATPHISRQTSPSSYQGSLSKKRKSNGTNKFPSTLTMTRLENGENNLINPTTSAIPSPFTPNFPSFPGTSDQQFNLTNNIQCISPCFNGPPTPNSIGQVYSQVNKSKSMENLAVQPLYNSTPSSGIMSRTASPNEARLESYQRQQAQLAQAVSNGFYGIPMSLNIQRPPIIHKMIPSEGPKAGGIEVTCLGIGFVQGLEVMFGDIKATTTTFWGETSLVCLLPPSSYAGNYPVTFKHQHQQQQMQPYHIPASKQQTYFKYVDDDELQILRTALSVLGHKMTGKMEDVRDLARRIVGESIPNWGTPSIMNSDSSQINGGNGFSNASVDLDLETTLLKVLELIDLDDSPHSLRFNLRGDC</sequence>
<dbReference type="Pfam" id="PF01833">
    <property type="entry name" value="TIG"/>
    <property type="match status" value="1"/>
</dbReference>
<keyword evidence="4" id="KW-1185">Reference proteome</keyword>
<feature type="region of interest" description="Disordered" evidence="1">
    <location>
        <begin position="80"/>
        <end position="127"/>
    </location>
</feature>
<dbReference type="SUPFAM" id="SSF81296">
    <property type="entry name" value="E set domains"/>
    <property type="match status" value="1"/>
</dbReference>
<reference evidence="3 4" key="1">
    <citation type="submission" date="2017-10" db="EMBL/GenBank/DDBJ databases">
        <title>Development of genomic resources for the powdery mildew, Erysiphe pulchra.</title>
        <authorList>
            <person name="Wadl P.A."/>
            <person name="Mack B.M."/>
            <person name="Moore G."/>
            <person name="Beltz S.B."/>
        </authorList>
    </citation>
    <scope>NUCLEOTIDE SEQUENCE [LARGE SCALE GENOMIC DNA]</scope>
    <source>
        <strain evidence="3">Cflorida</strain>
    </source>
</reference>
<proteinExistence type="predicted"/>
<dbReference type="Pfam" id="PF25603">
    <property type="entry name" value="SPT23_MGA2_DBD"/>
    <property type="match status" value="1"/>
</dbReference>
<protein>
    <recommendedName>
        <fullName evidence="2">IPT/TIG domain-containing protein</fullName>
    </recommendedName>
</protein>
<dbReference type="InterPro" id="IPR014756">
    <property type="entry name" value="Ig_E-set"/>
</dbReference>
<feature type="non-terminal residue" evidence="3">
    <location>
        <position position="1008"/>
    </location>
</feature>